<evidence type="ECO:0000313" key="6">
    <source>
        <dbReference type="EMBL" id="KOB78179.1"/>
    </source>
</evidence>
<evidence type="ECO:0000256" key="5">
    <source>
        <dbReference type="RuleBase" id="RU004398"/>
    </source>
</evidence>
<evidence type="ECO:0000313" key="7">
    <source>
        <dbReference type="Proteomes" id="UP000037510"/>
    </source>
</evidence>
<keyword evidence="4 5" id="KW-0539">Nucleus</keyword>
<dbReference type="GO" id="GO:0005634">
    <property type="term" value="C:nucleus"/>
    <property type="evidence" value="ECO:0007669"/>
    <property type="project" value="UniProtKB-SubCell"/>
</dbReference>
<dbReference type="Pfam" id="PF08617">
    <property type="entry name" value="CGI-121"/>
    <property type="match status" value="1"/>
</dbReference>
<dbReference type="EMBL" id="JTDY01000229">
    <property type="protein sequence ID" value="KOB78179.1"/>
    <property type="molecule type" value="Genomic_DNA"/>
</dbReference>
<dbReference type="Gene3D" id="3.30.2380.10">
    <property type="entry name" value="CGI121/TPRKB"/>
    <property type="match status" value="1"/>
</dbReference>
<comment type="similarity">
    <text evidence="2 5">Belongs to the CGI121/TPRKB family.</text>
</comment>
<dbReference type="PANTHER" id="PTHR15840:SF10">
    <property type="entry name" value="EKC_KEOPS COMPLEX SUBUNIT TPRKB"/>
    <property type="match status" value="1"/>
</dbReference>
<dbReference type="Proteomes" id="UP000037510">
    <property type="component" value="Unassembled WGS sequence"/>
</dbReference>
<dbReference type="AlphaFoldDB" id="A0A0L7LS24"/>
<evidence type="ECO:0000256" key="4">
    <source>
        <dbReference type="ARBA" id="ARBA00023242"/>
    </source>
</evidence>
<evidence type="ECO:0000256" key="2">
    <source>
        <dbReference type="ARBA" id="ARBA00005546"/>
    </source>
</evidence>
<dbReference type="GO" id="GO:0005829">
    <property type="term" value="C:cytosol"/>
    <property type="evidence" value="ECO:0007669"/>
    <property type="project" value="TreeGrafter"/>
</dbReference>
<dbReference type="GO" id="GO:0002949">
    <property type="term" value="P:tRNA threonylcarbamoyladenosine modification"/>
    <property type="evidence" value="ECO:0007669"/>
    <property type="project" value="TreeGrafter"/>
</dbReference>
<comment type="caution">
    <text evidence="6">The sequence shown here is derived from an EMBL/GenBank/DDBJ whole genome shotgun (WGS) entry which is preliminary data.</text>
</comment>
<sequence>MAVWKIPSCRKHLLKLCLESKVPTLLRSNKGVLSGRINVSMTPEPYNCDLDPVTATSLKIYLFKNVRNVEAVRSNIQKGTWSCAIIKPSLILDPFQVAVAANRAVLARQHNSMVTRTVYAEILFNLSLSKNISQSLSKFGIETDQELLVCLLVTPERDDSGDIIPQIEGDLCPISELGSFTREQDVKQLQNNFDILHIANYKLNMLSGSISAAVSCSSSVGIGRCHIVSCPSSVGVCARITGRARDAGHRRPSELPVSARDTARVTAGPQSYLLARVTGRARDTAPVTAGPQNYLLARVIGRARDTARVTAGPQSYLLARVTGRARDTARVTAGPQSYLLARVTGSARDTARVTAGPQSYLLARVTGRARDTARVTAGPQNYLLARVTGRARDTARVTAGPQSYLLARVTGRALDTARVTAGPQS</sequence>
<dbReference type="GO" id="GO:0000408">
    <property type="term" value="C:EKC/KEOPS complex"/>
    <property type="evidence" value="ECO:0007669"/>
    <property type="project" value="TreeGrafter"/>
</dbReference>
<dbReference type="InterPro" id="IPR036504">
    <property type="entry name" value="CGI121/TPRKB_sf"/>
</dbReference>
<reference evidence="6 7" key="1">
    <citation type="journal article" date="2015" name="Genome Biol. Evol.">
        <title>The genome of winter moth (Operophtera brumata) provides a genomic perspective on sexual dimorphism and phenology.</title>
        <authorList>
            <person name="Derks M.F."/>
            <person name="Smit S."/>
            <person name="Salis L."/>
            <person name="Schijlen E."/>
            <person name="Bossers A."/>
            <person name="Mateman C."/>
            <person name="Pijl A.S."/>
            <person name="de Ridder D."/>
            <person name="Groenen M.A."/>
            <person name="Visser M.E."/>
            <person name="Megens H.J."/>
        </authorList>
    </citation>
    <scope>NUCLEOTIDE SEQUENCE [LARGE SCALE GENOMIC DNA]</scope>
    <source>
        <strain evidence="6">WM2013NL</strain>
        <tissue evidence="6">Head and thorax</tissue>
    </source>
</reference>
<comment type="subcellular location">
    <subcellularLocation>
        <location evidence="1">Nucleus</location>
    </subcellularLocation>
</comment>
<keyword evidence="7" id="KW-1185">Reference proteome</keyword>
<name>A0A0L7LS24_OPEBR</name>
<proteinExistence type="inferred from homology"/>
<dbReference type="SUPFAM" id="SSF143870">
    <property type="entry name" value="PF0523-like"/>
    <property type="match status" value="1"/>
</dbReference>
<gene>
    <name evidence="6" type="ORF">OBRU01_02906</name>
</gene>
<dbReference type="InterPro" id="IPR013926">
    <property type="entry name" value="CGI121/TPRKB"/>
</dbReference>
<organism evidence="6 7">
    <name type="scientific">Operophtera brumata</name>
    <name type="common">Winter moth</name>
    <name type="synonym">Phalaena brumata</name>
    <dbReference type="NCBI Taxonomy" id="104452"/>
    <lineage>
        <taxon>Eukaryota</taxon>
        <taxon>Metazoa</taxon>
        <taxon>Ecdysozoa</taxon>
        <taxon>Arthropoda</taxon>
        <taxon>Hexapoda</taxon>
        <taxon>Insecta</taxon>
        <taxon>Pterygota</taxon>
        <taxon>Neoptera</taxon>
        <taxon>Endopterygota</taxon>
        <taxon>Lepidoptera</taxon>
        <taxon>Glossata</taxon>
        <taxon>Ditrysia</taxon>
        <taxon>Geometroidea</taxon>
        <taxon>Geometridae</taxon>
        <taxon>Larentiinae</taxon>
        <taxon>Operophtera</taxon>
    </lineage>
</organism>
<evidence type="ECO:0000256" key="1">
    <source>
        <dbReference type="ARBA" id="ARBA00004123"/>
    </source>
</evidence>
<dbReference type="STRING" id="104452.A0A0L7LS24"/>
<protein>
    <submittedName>
        <fullName evidence="6">Prpk-binding protein</fullName>
    </submittedName>
</protein>
<evidence type="ECO:0000256" key="3">
    <source>
        <dbReference type="ARBA" id="ARBA00022694"/>
    </source>
</evidence>
<keyword evidence="3" id="KW-0819">tRNA processing</keyword>
<dbReference type="PANTHER" id="PTHR15840">
    <property type="entry name" value="CGI-121 FAMILY MEMBER"/>
    <property type="match status" value="1"/>
</dbReference>
<accession>A0A0L7LS24</accession>